<keyword evidence="1" id="KW-0732">Signal</keyword>
<feature type="chain" id="PRO_5025576003" evidence="1">
    <location>
        <begin position="32"/>
        <end position="112"/>
    </location>
</feature>
<accession>A0A6A4BAF9</accession>
<gene>
    <name evidence="2" type="ORF">PR003_g30411</name>
</gene>
<organism evidence="2 3">
    <name type="scientific">Phytophthora rubi</name>
    <dbReference type="NCBI Taxonomy" id="129364"/>
    <lineage>
        <taxon>Eukaryota</taxon>
        <taxon>Sar</taxon>
        <taxon>Stramenopiles</taxon>
        <taxon>Oomycota</taxon>
        <taxon>Peronosporomycetes</taxon>
        <taxon>Peronosporales</taxon>
        <taxon>Peronosporaceae</taxon>
        <taxon>Phytophthora</taxon>
    </lineage>
</organism>
<evidence type="ECO:0000313" key="2">
    <source>
        <dbReference type="EMBL" id="KAE9271778.1"/>
    </source>
</evidence>
<sequence length="112" mass="11919">MHLAVRLVHYLNLLKLLGSILTSSLHAQARASSSNDTLFQTDDRVAPYHHFKTHTFVNQNTQTPTTAPSVQGYVNGPGYAVTSASESAGVLTINLQVNSAATATSYGSDLST</sequence>
<name>A0A6A4BAF9_9STRA</name>
<feature type="signal peptide" evidence="1">
    <location>
        <begin position="1"/>
        <end position="31"/>
    </location>
</feature>
<keyword evidence="3" id="KW-1185">Reference proteome</keyword>
<comment type="caution">
    <text evidence="2">The sequence shown here is derived from an EMBL/GenBank/DDBJ whole genome shotgun (WGS) entry which is preliminary data.</text>
</comment>
<dbReference type="AlphaFoldDB" id="A0A6A4BAF9"/>
<feature type="non-terminal residue" evidence="2">
    <location>
        <position position="112"/>
    </location>
</feature>
<reference evidence="2 3" key="1">
    <citation type="submission" date="2018-08" db="EMBL/GenBank/DDBJ databases">
        <title>Genomic investigation of the strawberry pathogen Phytophthora fragariae indicates pathogenicity is determined by transcriptional variation in three key races.</title>
        <authorList>
            <person name="Adams T.M."/>
            <person name="Armitage A.D."/>
            <person name="Sobczyk M.K."/>
            <person name="Bates H.J."/>
            <person name="Dunwell J.M."/>
            <person name="Nellist C.F."/>
            <person name="Harrison R.J."/>
        </authorList>
    </citation>
    <scope>NUCLEOTIDE SEQUENCE [LARGE SCALE GENOMIC DNA]</scope>
    <source>
        <strain evidence="2 3">SCRP333</strain>
    </source>
</reference>
<dbReference type="Proteomes" id="UP000434957">
    <property type="component" value="Unassembled WGS sequence"/>
</dbReference>
<dbReference type="EMBL" id="QXFT01005642">
    <property type="protein sequence ID" value="KAE9271778.1"/>
    <property type="molecule type" value="Genomic_DNA"/>
</dbReference>
<protein>
    <submittedName>
        <fullName evidence="2">Uncharacterized protein</fullName>
    </submittedName>
</protein>
<proteinExistence type="predicted"/>
<evidence type="ECO:0000256" key="1">
    <source>
        <dbReference type="SAM" id="SignalP"/>
    </source>
</evidence>
<evidence type="ECO:0000313" key="3">
    <source>
        <dbReference type="Proteomes" id="UP000434957"/>
    </source>
</evidence>